<evidence type="ECO:0000256" key="1">
    <source>
        <dbReference type="ARBA" id="ARBA00010574"/>
    </source>
</evidence>
<keyword evidence="6" id="KW-1185">Reference proteome</keyword>
<name>A0A8T7M5T7_9CHLR</name>
<dbReference type="PANTHER" id="PTHR21043:SF0">
    <property type="entry name" value="MITOCHONDRIAL ASSEMBLY OF RIBOSOMAL LARGE SUBUNIT PROTEIN 1"/>
    <property type="match status" value="1"/>
</dbReference>
<dbReference type="HAMAP" id="MF_01477">
    <property type="entry name" value="Iojap_RsfS"/>
    <property type="match status" value="1"/>
</dbReference>
<dbReference type="EMBL" id="CP128400">
    <property type="protein sequence ID" value="WJW69366.1"/>
    <property type="molecule type" value="Genomic_DNA"/>
</dbReference>
<proteinExistence type="inferred from homology"/>
<dbReference type="Proteomes" id="UP000521676">
    <property type="component" value="Unassembled WGS sequence"/>
</dbReference>
<dbReference type="Proteomes" id="UP001431572">
    <property type="component" value="Chromosome 2"/>
</dbReference>
<reference evidence="4" key="2">
    <citation type="journal article" date="2024" name="Nature">
        <title>Anoxygenic phototroph of the Chloroflexota uses a type I reaction centre.</title>
        <authorList>
            <person name="Tsuji J.M."/>
            <person name="Shaw N.A."/>
            <person name="Nagashima S."/>
            <person name="Venkiteswaran J.J."/>
            <person name="Schiff S.L."/>
            <person name="Watanabe T."/>
            <person name="Fukui M."/>
            <person name="Hanada S."/>
            <person name="Tank M."/>
            <person name="Neufeld J.D."/>
        </authorList>
    </citation>
    <scope>NUCLEOTIDE SEQUENCE</scope>
    <source>
        <strain evidence="4">L227-S17</strain>
    </source>
</reference>
<keyword evidence="2" id="KW-0963">Cytoplasm</keyword>
<sequence>MCVRPFRYQGVDTIESNELARLIVEIAEDKKASNIILLDIRNVSILADYFVICSGNSERQVKAIARDIEERLKEQEVMVAHREGMDPGRWVLLDYSDVIVHVFTPTERDYYRLEKLWSGAQTVLVVQ</sequence>
<dbReference type="GO" id="GO:0042256">
    <property type="term" value="P:cytosolic ribosome assembly"/>
    <property type="evidence" value="ECO:0007669"/>
    <property type="project" value="UniProtKB-UniRule"/>
</dbReference>
<evidence type="ECO:0000313" key="4">
    <source>
        <dbReference type="EMBL" id="WJW69366.1"/>
    </source>
</evidence>
<comment type="function">
    <text evidence="2">Functions as a ribosomal silencing factor. Interacts with ribosomal protein uL14 (rplN), blocking formation of intersubunit bridge B8. Prevents association of the 30S and 50S ribosomal subunits and the formation of functional ribosomes, thus repressing translation.</text>
</comment>
<comment type="similarity">
    <text evidence="1 2">Belongs to the Iojap/RsfS family.</text>
</comment>
<dbReference type="Pfam" id="PF02410">
    <property type="entry name" value="RsfS"/>
    <property type="match status" value="1"/>
</dbReference>
<dbReference type="NCBIfam" id="TIGR00090">
    <property type="entry name" value="rsfS_iojap_ybeB"/>
    <property type="match status" value="1"/>
</dbReference>
<dbReference type="GO" id="GO:0043023">
    <property type="term" value="F:ribosomal large subunit binding"/>
    <property type="evidence" value="ECO:0007669"/>
    <property type="project" value="TreeGrafter"/>
</dbReference>
<dbReference type="GO" id="GO:0090071">
    <property type="term" value="P:negative regulation of ribosome biogenesis"/>
    <property type="evidence" value="ECO:0007669"/>
    <property type="project" value="UniProtKB-UniRule"/>
</dbReference>
<dbReference type="AlphaFoldDB" id="A0A8T7M5T7"/>
<evidence type="ECO:0000256" key="2">
    <source>
        <dbReference type="HAMAP-Rule" id="MF_01477"/>
    </source>
</evidence>
<keyword evidence="2" id="KW-0810">Translation regulation</keyword>
<dbReference type="RefSeq" id="WP_341471254.1">
    <property type="nucleotide sequence ID" value="NZ_CP128400.1"/>
</dbReference>
<dbReference type="GO" id="GO:0017148">
    <property type="term" value="P:negative regulation of translation"/>
    <property type="evidence" value="ECO:0007669"/>
    <property type="project" value="UniProtKB-UniRule"/>
</dbReference>
<evidence type="ECO:0000313" key="5">
    <source>
        <dbReference type="Proteomes" id="UP000521676"/>
    </source>
</evidence>
<dbReference type="InterPro" id="IPR043519">
    <property type="entry name" value="NT_sf"/>
</dbReference>
<dbReference type="InterPro" id="IPR004394">
    <property type="entry name" value="Iojap/RsfS/C7orf30"/>
</dbReference>
<gene>
    <name evidence="2 3" type="primary">rsfS</name>
    <name evidence="3" type="ORF">HXX08_16465</name>
    <name evidence="4" type="ORF">OZ401_002974</name>
</gene>
<dbReference type="EMBL" id="JACATZ010000003">
    <property type="protein sequence ID" value="NWJ47454.1"/>
    <property type="molecule type" value="Genomic_DNA"/>
</dbReference>
<dbReference type="Gene3D" id="3.30.460.10">
    <property type="entry name" value="Beta Polymerase, domain 2"/>
    <property type="match status" value="1"/>
</dbReference>
<evidence type="ECO:0000313" key="3">
    <source>
        <dbReference type="EMBL" id="NWJ47454.1"/>
    </source>
</evidence>
<comment type="subunit">
    <text evidence="2">Interacts with ribosomal protein uL14 (rplN).</text>
</comment>
<comment type="subcellular location">
    <subcellularLocation>
        <location evidence="2">Cytoplasm</location>
    </subcellularLocation>
</comment>
<dbReference type="PANTHER" id="PTHR21043">
    <property type="entry name" value="IOJAP SUPERFAMILY ORTHOLOG"/>
    <property type="match status" value="1"/>
</dbReference>
<reference evidence="3 5" key="1">
    <citation type="submission" date="2020-06" db="EMBL/GenBank/DDBJ databases">
        <title>Anoxygenic phototrophic Chloroflexota member uses a Type I reaction center.</title>
        <authorList>
            <person name="Tsuji J.M."/>
            <person name="Shaw N.A."/>
            <person name="Nagashima S."/>
            <person name="Venkiteswaran J."/>
            <person name="Schiff S.L."/>
            <person name="Hanada S."/>
            <person name="Tank M."/>
            <person name="Neufeld J.D."/>
        </authorList>
    </citation>
    <scope>NUCLEOTIDE SEQUENCE [LARGE SCALE GENOMIC DNA]</scope>
    <source>
        <strain evidence="3">L227-S17</strain>
    </source>
</reference>
<dbReference type="GO" id="GO:0005737">
    <property type="term" value="C:cytoplasm"/>
    <property type="evidence" value="ECO:0007669"/>
    <property type="project" value="UniProtKB-SubCell"/>
</dbReference>
<dbReference type="SUPFAM" id="SSF81301">
    <property type="entry name" value="Nucleotidyltransferase"/>
    <property type="match status" value="1"/>
</dbReference>
<accession>A0A8T7M5T7</accession>
<protein>
    <recommendedName>
        <fullName evidence="2">Ribosomal silencing factor RsfS</fullName>
    </recommendedName>
</protein>
<evidence type="ECO:0000313" key="6">
    <source>
        <dbReference type="Proteomes" id="UP001431572"/>
    </source>
</evidence>
<keyword evidence="2" id="KW-0678">Repressor</keyword>
<organism evidence="3 5">
    <name type="scientific">Candidatus Chlorohelix allophototropha</name>
    <dbReference type="NCBI Taxonomy" id="3003348"/>
    <lineage>
        <taxon>Bacteria</taxon>
        <taxon>Bacillati</taxon>
        <taxon>Chloroflexota</taxon>
        <taxon>Chloroflexia</taxon>
        <taxon>Candidatus Chloroheliales</taxon>
        <taxon>Candidatus Chloroheliaceae</taxon>
        <taxon>Candidatus Chlorohelix</taxon>
    </lineage>
</organism>